<dbReference type="RefSeq" id="WP_115932178.1">
    <property type="nucleotide sequence ID" value="NZ_QREH01000001.1"/>
</dbReference>
<evidence type="ECO:0000256" key="1">
    <source>
        <dbReference type="ARBA" id="ARBA00022741"/>
    </source>
</evidence>
<dbReference type="GO" id="GO:0006355">
    <property type="term" value="P:regulation of DNA-templated transcription"/>
    <property type="evidence" value="ECO:0007669"/>
    <property type="project" value="InterPro"/>
</dbReference>
<feature type="compositionally biased region" description="Acidic residues" evidence="3">
    <location>
        <begin position="1031"/>
        <end position="1054"/>
    </location>
</feature>
<dbReference type="SMART" id="SM00421">
    <property type="entry name" value="HTH_LUXR"/>
    <property type="match status" value="1"/>
</dbReference>
<dbReference type="OrthoDB" id="3171335at2"/>
<dbReference type="GO" id="GO:0004016">
    <property type="term" value="F:adenylate cyclase activity"/>
    <property type="evidence" value="ECO:0007669"/>
    <property type="project" value="TreeGrafter"/>
</dbReference>
<dbReference type="GO" id="GO:0005737">
    <property type="term" value="C:cytoplasm"/>
    <property type="evidence" value="ECO:0007669"/>
    <property type="project" value="TreeGrafter"/>
</dbReference>
<dbReference type="SUPFAM" id="SSF52540">
    <property type="entry name" value="P-loop containing nucleoside triphosphate hydrolases"/>
    <property type="match status" value="1"/>
</dbReference>
<dbReference type="EMBL" id="QREH01000001">
    <property type="protein sequence ID" value="REE04207.1"/>
    <property type="molecule type" value="Genomic_DNA"/>
</dbReference>
<dbReference type="InterPro" id="IPR000792">
    <property type="entry name" value="Tscrpt_reg_LuxR_C"/>
</dbReference>
<dbReference type="PANTHER" id="PTHR16305">
    <property type="entry name" value="TESTICULAR SOLUBLE ADENYLYL CYCLASE"/>
    <property type="match status" value="1"/>
</dbReference>
<dbReference type="PROSITE" id="PS50043">
    <property type="entry name" value="HTH_LUXR_2"/>
    <property type="match status" value="1"/>
</dbReference>
<keyword evidence="2" id="KW-0067">ATP-binding</keyword>
<dbReference type="AlphaFoldDB" id="A0A3D9LFK8"/>
<gene>
    <name evidence="5" type="ORF">C8E99_2034</name>
</gene>
<dbReference type="InterPro" id="IPR016032">
    <property type="entry name" value="Sig_transdc_resp-reg_C-effctor"/>
</dbReference>
<evidence type="ECO:0000259" key="4">
    <source>
        <dbReference type="PROSITE" id="PS50043"/>
    </source>
</evidence>
<dbReference type="InterPro" id="IPR011990">
    <property type="entry name" value="TPR-like_helical_dom_sf"/>
</dbReference>
<dbReference type="GO" id="GO:0005524">
    <property type="term" value="F:ATP binding"/>
    <property type="evidence" value="ECO:0007669"/>
    <property type="project" value="UniProtKB-KW"/>
</dbReference>
<reference evidence="5 6" key="1">
    <citation type="submission" date="2018-07" db="EMBL/GenBank/DDBJ databases">
        <title>Sequencing the genomes of 1000 actinobacteria strains.</title>
        <authorList>
            <person name="Klenk H.-P."/>
        </authorList>
    </citation>
    <scope>NUCLEOTIDE SEQUENCE [LARGE SCALE GENOMIC DNA]</scope>
    <source>
        <strain evidence="5 6">DSM 14442</strain>
    </source>
</reference>
<name>A0A3D9LFK8_9MICC</name>
<evidence type="ECO:0000313" key="5">
    <source>
        <dbReference type="EMBL" id="REE04207.1"/>
    </source>
</evidence>
<dbReference type="InterPro" id="IPR041664">
    <property type="entry name" value="AAA_16"/>
</dbReference>
<keyword evidence="1" id="KW-0547">Nucleotide-binding</keyword>
<dbReference type="SUPFAM" id="SSF46894">
    <property type="entry name" value="C-terminal effector domain of the bipartite response regulators"/>
    <property type="match status" value="1"/>
</dbReference>
<dbReference type="Proteomes" id="UP000256727">
    <property type="component" value="Unassembled WGS sequence"/>
</dbReference>
<dbReference type="Gene3D" id="1.10.10.10">
    <property type="entry name" value="Winged helix-like DNA-binding domain superfamily/Winged helix DNA-binding domain"/>
    <property type="match status" value="1"/>
</dbReference>
<accession>A0A3D9LFK8</accession>
<feature type="region of interest" description="Disordered" evidence="3">
    <location>
        <begin position="1026"/>
        <end position="1054"/>
    </location>
</feature>
<dbReference type="PANTHER" id="PTHR16305:SF28">
    <property type="entry name" value="GUANYLATE CYCLASE DOMAIN-CONTAINING PROTEIN"/>
    <property type="match status" value="1"/>
</dbReference>
<protein>
    <submittedName>
        <fullName evidence="5">AAA ATPase-like protein</fullName>
    </submittedName>
</protein>
<dbReference type="PRINTS" id="PR00038">
    <property type="entry name" value="HTHLUXR"/>
</dbReference>
<dbReference type="Gene3D" id="3.40.50.300">
    <property type="entry name" value="P-loop containing nucleotide triphosphate hydrolases"/>
    <property type="match status" value="1"/>
</dbReference>
<organism evidence="5 6">
    <name type="scientific">Citricoccus muralis</name>
    <dbReference type="NCBI Taxonomy" id="169134"/>
    <lineage>
        <taxon>Bacteria</taxon>
        <taxon>Bacillati</taxon>
        <taxon>Actinomycetota</taxon>
        <taxon>Actinomycetes</taxon>
        <taxon>Micrococcales</taxon>
        <taxon>Micrococcaceae</taxon>
        <taxon>Citricoccus</taxon>
    </lineage>
</organism>
<comment type="caution">
    <text evidence="5">The sequence shown here is derived from an EMBL/GenBank/DDBJ whole genome shotgun (WGS) entry which is preliminary data.</text>
</comment>
<dbReference type="InterPro" id="IPR036388">
    <property type="entry name" value="WH-like_DNA-bd_sf"/>
</dbReference>
<evidence type="ECO:0000256" key="3">
    <source>
        <dbReference type="SAM" id="MobiDB-lite"/>
    </source>
</evidence>
<keyword evidence="6" id="KW-1185">Reference proteome</keyword>
<dbReference type="CDD" id="cd06170">
    <property type="entry name" value="LuxR_C_like"/>
    <property type="match status" value="1"/>
</dbReference>
<evidence type="ECO:0000313" key="6">
    <source>
        <dbReference type="Proteomes" id="UP000256727"/>
    </source>
</evidence>
<dbReference type="InterPro" id="IPR027417">
    <property type="entry name" value="P-loop_NTPase"/>
</dbReference>
<proteinExistence type="predicted"/>
<evidence type="ECO:0000256" key="2">
    <source>
        <dbReference type="ARBA" id="ARBA00022840"/>
    </source>
</evidence>
<dbReference type="Pfam" id="PF13191">
    <property type="entry name" value="AAA_16"/>
    <property type="match status" value="1"/>
</dbReference>
<sequence>MTQHPQDQSETLPGRAAELQRLNATWERVQTGVPQFVAIEGPAGIGKTTLVETFLAGKRNVLPAVELYPSDADVPGTLVQRLLSAITGQHRTEWPTVMEDCVQVVFDAIQAFESNDGGAGIAVVEDLQWADPFSAEVLWRCALAMSSGPFMIILTYRPQATELTVGIERFLASGRHGTHLQLGPLGVADCRQVLRERLGIPVSDDFARKVHGGTGGVPLLVGAVAGWLDHAPPGHRRLQDAMAALGKGQNAPQRLFGRALRSSLEALSPHLRDTLSLLAVAGEPLHIVHLSGALVELGYPGLPDHGLLDSDQVRITHTAGTVALSHPHLATLMADQLPDKRRAELHRILAPVLKGPAALGHRVQAQRLDPEPAETPLLVRTLMQYGGEALVRGDGVAAFGHFHQALRLTGDPVALTLALRATVLARRPDLVLELRDVLAGMPQSRPGCAARAWDLLASEDLEGAVDQIRQGLYLPEDDPGRAGLLLLGHALAAAGRIAYATARFGAVGSTIDALLDELVPVRRGFEHAARQDPQALRLVSEARSVEALLALWSGLRHGDRSRVGEFTEQMTSLLEDLRPVPGTEPVRSVISAVIGSRLRAQGEVAAASRILDATAQDAQGPREQRVFLESTLSQLAFHQGAWDRALEHATRAVDSCLMLPVDSGVRSAYATAALVPLARGEQSAGRPLLQRAVEDASATSEVVACAVAFARAMGATFAGDHPEAAHQFQLIESTRVGWATAGFTTVCLYARALAETGHVHRLQALAAHATEGMDSAPEGVLRAVEAATLGALYRARAQPDDAREQLVDALASLDAEPVPYVAGIGPDVLPGGGHALVRAFIALDLSRLAMDGAGTDDRLEDGVDDAGRWARQAADFFLRCGAMPLQGEAAELAAALRKRQGERATGPADVGTRAEGGSRPMRGVHESVAGPVAGRGAERSHEPVSAPAQTAFRLMAELSTRERQIAVEVAEGKGNREIATELFLSVRTVEYHVGNCLAKLGMTSRVELRKALPPATLTLLVPALAGRGSDDDGPVDGIPDDPVDLDDLGDPNAP</sequence>
<feature type="domain" description="HTH luxR-type" evidence="4">
    <location>
        <begin position="951"/>
        <end position="1015"/>
    </location>
</feature>
<dbReference type="Pfam" id="PF00196">
    <property type="entry name" value="GerE"/>
    <property type="match status" value="1"/>
</dbReference>
<dbReference type="GO" id="GO:0003677">
    <property type="term" value="F:DNA binding"/>
    <property type="evidence" value="ECO:0007669"/>
    <property type="project" value="InterPro"/>
</dbReference>
<dbReference type="Gene3D" id="1.25.40.10">
    <property type="entry name" value="Tetratricopeptide repeat domain"/>
    <property type="match status" value="1"/>
</dbReference>
<feature type="region of interest" description="Disordered" evidence="3">
    <location>
        <begin position="899"/>
        <end position="924"/>
    </location>
</feature>